<feature type="domain" description="C-type lectin" evidence="2">
    <location>
        <begin position="210"/>
        <end position="376"/>
    </location>
</feature>
<sequence>MVEHAFAIGYGLFAICGILVMQVFVLLFLLHQVTSHSPDSTNCIILKNHPGTCLHFLTSQLYTLDEGKKACWEKYHSVPFVPISNVDVADLLERFYFHVTSNDAYKYHLGLGTQSDSNKEHFRDHLYNVIGKDTWPSYTLWNHYVYRGSLPKDNEGENRKIKVNYPSRDNLYIRDGYIRVNLENGVLMGSPTNQKSYFACHSPRYPKFHCIKDAYTDYETRTCMFAHEFPYKANTRKMAQDYCNKHDANLASIHNQREYDVYYSLITKNLPRPYTEQEKTLVWLEDNNQWVEYWFGLRHQNSAKDLEESRTPGFDDIYMKVGYFVDGTKYTGFHRFHAEEPTHYEGHEHYNGQTLTNNGWYRNYKGSYWHKGVLCRSSVDVSGAQEV</sequence>
<reference evidence="3" key="1">
    <citation type="journal article" date="2013" name="Genetics">
        <title>The draft genome and transcriptome of Panagrellus redivivus are shaped by the harsh demands of a free-living lifestyle.</title>
        <authorList>
            <person name="Srinivasan J."/>
            <person name="Dillman A.R."/>
            <person name="Macchietto M.G."/>
            <person name="Heikkinen L."/>
            <person name="Lakso M."/>
            <person name="Fracchia K.M."/>
            <person name="Antoshechkin I."/>
            <person name="Mortazavi A."/>
            <person name="Wong G."/>
            <person name="Sternberg P.W."/>
        </authorList>
    </citation>
    <scope>NUCLEOTIDE SEQUENCE [LARGE SCALE GENOMIC DNA]</scope>
    <source>
        <strain evidence="3">MT8872</strain>
    </source>
</reference>
<dbReference type="InterPro" id="IPR001304">
    <property type="entry name" value="C-type_lectin-like"/>
</dbReference>
<feature type="transmembrane region" description="Helical" evidence="1">
    <location>
        <begin position="6"/>
        <end position="30"/>
    </location>
</feature>
<protein>
    <submittedName>
        <fullName evidence="4">C-type lectin domain-containing protein</fullName>
    </submittedName>
</protein>
<name>A0A7E4UNM5_PANRE</name>
<proteinExistence type="predicted"/>
<keyword evidence="1" id="KW-0472">Membrane</keyword>
<dbReference type="InterPro" id="IPR016186">
    <property type="entry name" value="C-type_lectin-like/link_sf"/>
</dbReference>
<organism evidence="3 4">
    <name type="scientific">Panagrellus redivivus</name>
    <name type="common">Microworm</name>
    <dbReference type="NCBI Taxonomy" id="6233"/>
    <lineage>
        <taxon>Eukaryota</taxon>
        <taxon>Metazoa</taxon>
        <taxon>Ecdysozoa</taxon>
        <taxon>Nematoda</taxon>
        <taxon>Chromadorea</taxon>
        <taxon>Rhabditida</taxon>
        <taxon>Tylenchina</taxon>
        <taxon>Panagrolaimomorpha</taxon>
        <taxon>Panagrolaimoidea</taxon>
        <taxon>Panagrolaimidae</taxon>
        <taxon>Panagrellus</taxon>
    </lineage>
</organism>
<dbReference type="AlphaFoldDB" id="A0A7E4UNM5"/>
<accession>A0A7E4UNM5</accession>
<dbReference type="Proteomes" id="UP000492821">
    <property type="component" value="Unassembled WGS sequence"/>
</dbReference>
<dbReference type="CDD" id="cd00037">
    <property type="entry name" value="CLECT"/>
    <property type="match status" value="1"/>
</dbReference>
<dbReference type="InterPro" id="IPR016187">
    <property type="entry name" value="CTDL_fold"/>
</dbReference>
<evidence type="ECO:0000259" key="2">
    <source>
        <dbReference type="SMART" id="SM00034"/>
    </source>
</evidence>
<keyword evidence="1" id="KW-0812">Transmembrane</keyword>
<dbReference type="SMART" id="SM00034">
    <property type="entry name" value="CLECT"/>
    <property type="match status" value="1"/>
</dbReference>
<keyword evidence="3" id="KW-1185">Reference proteome</keyword>
<evidence type="ECO:0000256" key="1">
    <source>
        <dbReference type="SAM" id="Phobius"/>
    </source>
</evidence>
<evidence type="ECO:0000313" key="3">
    <source>
        <dbReference type="Proteomes" id="UP000492821"/>
    </source>
</evidence>
<keyword evidence="1" id="KW-1133">Transmembrane helix</keyword>
<dbReference type="SUPFAM" id="SSF56436">
    <property type="entry name" value="C-type lectin-like"/>
    <property type="match status" value="1"/>
</dbReference>
<dbReference type="Gene3D" id="3.10.100.10">
    <property type="entry name" value="Mannose-Binding Protein A, subunit A"/>
    <property type="match status" value="1"/>
</dbReference>
<dbReference type="WBParaSite" id="Pan_g10921.t1">
    <property type="protein sequence ID" value="Pan_g10921.t1"/>
    <property type="gene ID" value="Pan_g10921"/>
</dbReference>
<evidence type="ECO:0000313" key="4">
    <source>
        <dbReference type="WBParaSite" id="Pan_g10921.t1"/>
    </source>
</evidence>
<reference evidence="4" key="2">
    <citation type="submission" date="2020-10" db="UniProtKB">
        <authorList>
            <consortium name="WormBaseParasite"/>
        </authorList>
    </citation>
    <scope>IDENTIFICATION</scope>
</reference>